<evidence type="ECO:0000313" key="13">
    <source>
        <dbReference type="EMBL" id="AHC16713.1"/>
    </source>
</evidence>
<dbReference type="AlphaFoldDB" id="V5WM46"/>
<dbReference type="Pfam" id="PF07992">
    <property type="entry name" value="Pyr_redox_2"/>
    <property type="match status" value="1"/>
</dbReference>
<dbReference type="PRINTS" id="PR00469">
    <property type="entry name" value="PNDRDTASEII"/>
</dbReference>
<dbReference type="FunFam" id="3.50.50.60:FF:000007">
    <property type="entry name" value="Alkyl hydroperoxide reductase, F subunit"/>
    <property type="match status" value="1"/>
</dbReference>
<dbReference type="EMBL" id="CP006939">
    <property type="protein sequence ID" value="AHC16713.1"/>
    <property type="molecule type" value="Genomic_DNA"/>
</dbReference>
<dbReference type="GO" id="GO:0016668">
    <property type="term" value="F:oxidoreductase activity, acting on a sulfur group of donors, NAD(P) as acceptor"/>
    <property type="evidence" value="ECO:0007669"/>
    <property type="project" value="UniProtKB-ARBA"/>
</dbReference>
<dbReference type="InterPro" id="IPR012081">
    <property type="entry name" value="Alkyl_hydroperoxide_Rdtase_suF"/>
</dbReference>
<dbReference type="eggNOG" id="COG3634">
    <property type="taxonomic scope" value="Bacteria"/>
</dbReference>
<keyword evidence="3" id="KW-0285">Flavoprotein</keyword>
<dbReference type="InterPro" id="IPR050097">
    <property type="entry name" value="Ferredoxin-NADP_redctase_2"/>
</dbReference>
<keyword evidence="7 10" id="KW-1015">Disulfide bond</keyword>
<accession>V5WM46</accession>
<organism evidence="13 14">
    <name type="scientific">Salinispira pacifica</name>
    <dbReference type="NCBI Taxonomy" id="1307761"/>
    <lineage>
        <taxon>Bacteria</taxon>
        <taxon>Pseudomonadati</taxon>
        <taxon>Spirochaetota</taxon>
        <taxon>Spirochaetia</taxon>
        <taxon>Spirochaetales</taxon>
        <taxon>Spirochaetaceae</taxon>
        <taxon>Salinispira</taxon>
    </lineage>
</organism>
<dbReference type="InterPro" id="IPR023753">
    <property type="entry name" value="FAD/NAD-binding_dom"/>
</dbReference>
<dbReference type="PANTHER" id="PTHR48105">
    <property type="entry name" value="THIOREDOXIN REDUCTASE 1-RELATED-RELATED"/>
    <property type="match status" value="1"/>
</dbReference>
<evidence type="ECO:0000256" key="2">
    <source>
        <dbReference type="ARBA" id="ARBA00011738"/>
    </source>
</evidence>
<evidence type="ECO:0000256" key="1">
    <source>
        <dbReference type="ARBA" id="ARBA00009333"/>
    </source>
</evidence>
<feature type="domain" description="FAD/NAD(P)-binding" evidence="11">
    <location>
        <begin position="215"/>
        <end position="506"/>
    </location>
</feature>
<feature type="domain" description="Thioredoxin-like fold" evidence="12">
    <location>
        <begin position="124"/>
        <end position="190"/>
    </location>
</feature>
<dbReference type="PRINTS" id="PR00368">
    <property type="entry name" value="FADPNR"/>
</dbReference>
<dbReference type="Gene3D" id="3.50.50.60">
    <property type="entry name" value="FAD/NAD(P)-binding domain"/>
    <property type="match status" value="2"/>
</dbReference>
<evidence type="ECO:0000259" key="12">
    <source>
        <dbReference type="Pfam" id="PF13192"/>
    </source>
</evidence>
<proteinExistence type="inferred from homology"/>
<dbReference type="HOGENOM" id="CLU_031864_1_0_12"/>
<dbReference type="InterPro" id="IPR036249">
    <property type="entry name" value="Thioredoxin-like_sf"/>
</dbReference>
<protein>
    <submittedName>
        <fullName evidence="13">Alkyl hydroperoxide reductase protein F</fullName>
    </submittedName>
</protein>
<keyword evidence="4 9" id="KW-0274">FAD</keyword>
<evidence type="ECO:0000259" key="11">
    <source>
        <dbReference type="Pfam" id="PF07992"/>
    </source>
</evidence>
<comment type="subunit">
    <text evidence="2">Homodimer.</text>
</comment>
<dbReference type="GO" id="GO:0032991">
    <property type="term" value="C:protein-containing complex"/>
    <property type="evidence" value="ECO:0007669"/>
    <property type="project" value="UniProtKB-ARBA"/>
</dbReference>
<dbReference type="KEGG" id="slr:L21SP2_3375"/>
<comment type="similarity">
    <text evidence="1">Belongs to the class-II pyridine nucleotide-disulfide oxidoreductase family.</text>
</comment>
<evidence type="ECO:0000256" key="3">
    <source>
        <dbReference type="ARBA" id="ARBA00022630"/>
    </source>
</evidence>
<evidence type="ECO:0000256" key="10">
    <source>
        <dbReference type="PIRSR" id="PIRSR000238-2"/>
    </source>
</evidence>
<keyword evidence="8 10" id="KW-0676">Redox-active center</keyword>
<evidence type="ECO:0000256" key="5">
    <source>
        <dbReference type="ARBA" id="ARBA00023002"/>
    </source>
</evidence>
<dbReference type="GO" id="GO:0102039">
    <property type="term" value="F:NADH-dependent peroxiredoxin activity"/>
    <property type="evidence" value="ECO:0007669"/>
    <property type="project" value="InterPro"/>
</dbReference>
<feature type="binding site" evidence="9">
    <location>
        <begin position="480"/>
        <end position="490"/>
    </location>
    <ligand>
        <name>FAD</name>
        <dbReference type="ChEBI" id="CHEBI:57692"/>
    </ligand>
</feature>
<dbReference type="CDD" id="cd02974">
    <property type="entry name" value="AhpF_NTD_N"/>
    <property type="match status" value="1"/>
</dbReference>
<dbReference type="Gene3D" id="3.40.30.80">
    <property type="match status" value="1"/>
</dbReference>
<feature type="binding site" evidence="9">
    <location>
        <begin position="215"/>
        <end position="230"/>
    </location>
    <ligand>
        <name>FAD</name>
        <dbReference type="ChEBI" id="CHEBI:57692"/>
    </ligand>
</feature>
<evidence type="ECO:0000256" key="8">
    <source>
        <dbReference type="ARBA" id="ARBA00023284"/>
    </source>
</evidence>
<dbReference type="GO" id="GO:0050660">
    <property type="term" value="F:flavin adenine dinucleotide binding"/>
    <property type="evidence" value="ECO:0007669"/>
    <property type="project" value="InterPro"/>
</dbReference>
<dbReference type="InterPro" id="IPR008255">
    <property type="entry name" value="Pyr_nucl-diS_OxRdtase_2_AS"/>
</dbReference>
<keyword evidence="9" id="KW-0521">NADP</keyword>
<dbReference type="PROSITE" id="PS00573">
    <property type="entry name" value="PYRIDINE_REDOX_2"/>
    <property type="match status" value="1"/>
</dbReference>
<reference evidence="13 14" key="1">
    <citation type="journal article" date="2015" name="Stand. Genomic Sci.">
        <title>Complete genome sequence and description of Salinispira pacifica gen. nov., sp. nov., a novel spirochaete isolated form a hypersaline microbial mat.</title>
        <authorList>
            <person name="Ben Hania W."/>
            <person name="Joseph M."/>
            <person name="Schumann P."/>
            <person name="Bunk B."/>
            <person name="Fiebig A."/>
            <person name="Sproer C."/>
            <person name="Klenk H.P."/>
            <person name="Fardeau M.L."/>
            <person name="Spring S."/>
        </authorList>
    </citation>
    <scope>NUCLEOTIDE SEQUENCE [LARGE SCALE GENOMIC DNA]</scope>
    <source>
        <strain evidence="13 14">L21-RPul-D2</strain>
    </source>
</reference>
<dbReference type="SUPFAM" id="SSF51905">
    <property type="entry name" value="FAD/NAD(P)-binding domain"/>
    <property type="match status" value="1"/>
</dbReference>
<evidence type="ECO:0000313" key="14">
    <source>
        <dbReference type="Proteomes" id="UP000018680"/>
    </source>
</evidence>
<dbReference type="RefSeq" id="WP_024269601.1">
    <property type="nucleotide sequence ID" value="NC_023035.1"/>
</dbReference>
<dbReference type="PIRSF" id="PIRSF000238">
    <property type="entry name" value="AhpF"/>
    <property type="match status" value="1"/>
</dbReference>
<dbReference type="STRING" id="1307761.L21SP2_3375"/>
<dbReference type="OrthoDB" id="9806179at2"/>
<dbReference type="GO" id="GO:0000302">
    <property type="term" value="P:response to reactive oxygen species"/>
    <property type="evidence" value="ECO:0007669"/>
    <property type="project" value="InterPro"/>
</dbReference>
<evidence type="ECO:0000256" key="6">
    <source>
        <dbReference type="ARBA" id="ARBA00023027"/>
    </source>
</evidence>
<dbReference type="PATRIC" id="fig|1307761.3.peg.3364"/>
<dbReference type="Proteomes" id="UP000018680">
    <property type="component" value="Chromosome"/>
</dbReference>
<dbReference type="InterPro" id="IPR036188">
    <property type="entry name" value="FAD/NAD-bd_sf"/>
</dbReference>
<dbReference type="SUPFAM" id="SSF52833">
    <property type="entry name" value="Thioredoxin-like"/>
    <property type="match status" value="2"/>
</dbReference>
<comment type="cofactor">
    <cofactor evidence="9">
        <name>FAD</name>
        <dbReference type="ChEBI" id="CHEBI:57692"/>
    </cofactor>
    <text evidence="9">Binds 1 FAD per subunit.</text>
</comment>
<keyword evidence="14" id="KW-1185">Reference proteome</keyword>
<name>V5WM46_9SPIO</name>
<evidence type="ECO:0000256" key="9">
    <source>
        <dbReference type="PIRSR" id="PIRSR000238-1"/>
    </source>
</evidence>
<dbReference type="GO" id="GO:0005829">
    <property type="term" value="C:cytosol"/>
    <property type="evidence" value="ECO:0007669"/>
    <property type="project" value="UniProtKB-ARBA"/>
</dbReference>
<feature type="binding site" evidence="9">
    <location>
        <begin position="359"/>
        <end position="373"/>
    </location>
    <ligand>
        <name>NAD(+)</name>
        <dbReference type="ChEBI" id="CHEBI:57540"/>
    </ligand>
</feature>
<dbReference type="GO" id="GO:0051287">
    <property type="term" value="F:NAD binding"/>
    <property type="evidence" value="ECO:0007669"/>
    <property type="project" value="InterPro"/>
</dbReference>
<feature type="disulfide bond" description="Redox-active" evidence="10">
    <location>
        <begin position="347"/>
        <end position="350"/>
    </location>
</feature>
<keyword evidence="6 9" id="KW-0520">NAD</keyword>
<dbReference type="Pfam" id="PF13192">
    <property type="entry name" value="Thioredoxin_3"/>
    <property type="match status" value="1"/>
</dbReference>
<dbReference type="InterPro" id="IPR044142">
    <property type="entry name" value="AhpF_NTD_N"/>
</dbReference>
<gene>
    <name evidence="13" type="ORF">L21SP2_3375</name>
</gene>
<sequence>MLNSKIQEQLKDVFSELEGRVALEYASSEHSKEDELVTMLEDVASLSDQIEAVQGDFSHDAPWFRIVHNDTDTGIRFTGVPGGHEFTSLILAILHSDGKGKLPDSPSIRRIGAIQGPVSIRTFVSLSCTNCPDVVQALNLAAVYNPDIEHHTIVGDFAQDEIERLGVQGVPAVFHGDTLIHSGRSSLAELLPVLENTFGRKESGPMEAVEIPAVEVAVIGGGPAGCAAAIYSGRKGLKTAIIASRIGGQVNDTADISNFISVSETTGSKLSADLRKHSGEYDIQIFEGRNVHSVETAGTNGSEFHRIFSDSGEVFSAEQLIITSGASWRKLGVPGEDEYIGRGVAFCPHCDGPFFAGKDVAVIGGGNSGVEAAIDLAGTCKSITLIEFLDELKADSVLTAKLKSLDNVEIITSARTTEILGDGKAVTGIKLEDRSSGEVRSLNLHGAFVQIGLLPNSSEYHDHVKVNRYGEIEVDTHGRTSVPGMYAAGDVTTSPYKQIVIAMGDGAKAALTAFDDRIRGRV</sequence>
<dbReference type="NCBIfam" id="TIGR03140">
    <property type="entry name" value="AhpF"/>
    <property type="match status" value="1"/>
</dbReference>
<evidence type="ECO:0000256" key="4">
    <source>
        <dbReference type="ARBA" id="ARBA00022827"/>
    </source>
</evidence>
<dbReference type="InterPro" id="IPR012336">
    <property type="entry name" value="Thioredoxin-like_fold"/>
</dbReference>
<keyword evidence="5" id="KW-0560">Oxidoreductase</keyword>
<evidence type="ECO:0000256" key="7">
    <source>
        <dbReference type="ARBA" id="ARBA00023157"/>
    </source>
</evidence>